<accession>A0AAD7D551</accession>
<dbReference type="Proteomes" id="UP001221757">
    <property type="component" value="Unassembled WGS sequence"/>
</dbReference>
<keyword evidence="3" id="KW-1185">Reference proteome</keyword>
<feature type="region of interest" description="Disordered" evidence="1">
    <location>
        <begin position="1"/>
        <end position="58"/>
    </location>
</feature>
<feature type="compositionally biased region" description="Low complexity" evidence="1">
    <location>
        <begin position="10"/>
        <end position="19"/>
    </location>
</feature>
<gene>
    <name evidence="2" type="ORF">B0H17DRAFT_160251</name>
</gene>
<organism evidence="2 3">
    <name type="scientific">Mycena rosella</name>
    <name type="common">Pink bonnet</name>
    <name type="synonym">Agaricus rosellus</name>
    <dbReference type="NCBI Taxonomy" id="1033263"/>
    <lineage>
        <taxon>Eukaryota</taxon>
        <taxon>Fungi</taxon>
        <taxon>Dikarya</taxon>
        <taxon>Basidiomycota</taxon>
        <taxon>Agaricomycotina</taxon>
        <taxon>Agaricomycetes</taxon>
        <taxon>Agaricomycetidae</taxon>
        <taxon>Agaricales</taxon>
        <taxon>Marasmiineae</taxon>
        <taxon>Mycenaceae</taxon>
        <taxon>Mycena</taxon>
    </lineage>
</organism>
<dbReference type="AlphaFoldDB" id="A0AAD7D551"/>
<feature type="compositionally biased region" description="Low complexity" evidence="1">
    <location>
        <begin position="45"/>
        <end position="58"/>
    </location>
</feature>
<evidence type="ECO:0000313" key="2">
    <source>
        <dbReference type="EMBL" id="KAJ7674231.1"/>
    </source>
</evidence>
<evidence type="ECO:0000256" key="1">
    <source>
        <dbReference type="SAM" id="MobiDB-lite"/>
    </source>
</evidence>
<protein>
    <submittedName>
        <fullName evidence="2">Uncharacterized protein</fullName>
    </submittedName>
</protein>
<reference evidence="2" key="1">
    <citation type="submission" date="2023-03" db="EMBL/GenBank/DDBJ databases">
        <title>Massive genome expansion in bonnet fungi (Mycena s.s.) driven by repeated elements and novel gene families across ecological guilds.</title>
        <authorList>
            <consortium name="Lawrence Berkeley National Laboratory"/>
            <person name="Harder C.B."/>
            <person name="Miyauchi S."/>
            <person name="Viragh M."/>
            <person name="Kuo A."/>
            <person name="Thoen E."/>
            <person name="Andreopoulos B."/>
            <person name="Lu D."/>
            <person name="Skrede I."/>
            <person name="Drula E."/>
            <person name="Henrissat B."/>
            <person name="Morin E."/>
            <person name="Kohler A."/>
            <person name="Barry K."/>
            <person name="LaButti K."/>
            <person name="Morin E."/>
            <person name="Salamov A."/>
            <person name="Lipzen A."/>
            <person name="Mereny Z."/>
            <person name="Hegedus B."/>
            <person name="Baldrian P."/>
            <person name="Stursova M."/>
            <person name="Weitz H."/>
            <person name="Taylor A."/>
            <person name="Grigoriev I.V."/>
            <person name="Nagy L.G."/>
            <person name="Martin F."/>
            <person name="Kauserud H."/>
        </authorList>
    </citation>
    <scope>NUCLEOTIDE SEQUENCE</scope>
    <source>
        <strain evidence="2">CBHHK067</strain>
    </source>
</reference>
<comment type="caution">
    <text evidence="2">The sequence shown here is derived from an EMBL/GenBank/DDBJ whole genome shotgun (WGS) entry which is preliminary data.</text>
</comment>
<sequence>MRARPGQHGPQSADSSSVVPPSPHSRIHPSLHSTIPPPPDAEYVASTPASASRQSRRSCACTRGGRALALDWHPSLEASYVGRGHAPRAHGLSRIHPQSTAFLVRALVPYMRFMRAIHADSRLAYESRDRANPMRSLPLSDLFNRTRRTQLHRCASDVRLARRAAAVGGTHGHTRTPALTCGLRVLVYFKLGRNSHSGASLLLLSTSLMLAKASSATRCPSSRRTSSPSWLLVDSAANMLVPGVS</sequence>
<name>A0AAD7D551_MYCRO</name>
<dbReference type="EMBL" id="JARKIE010000157">
    <property type="protein sequence ID" value="KAJ7674231.1"/>
    <property type="molecule type" value="Genomic_DNA"/>
</dbReference>
<evidence type="ECO:0000313" key="3">
    <source>
        <dbReference type="Proteomes" id="UP001221757"/>
    </source>
</evidence>
<proteinExistence type="predicted"/>